<gene>
    <name evidence="9" type="ORF">H6P81_016532</name>
</gene>
<dbReference type="PANTHER" id="PTHR47985">
    <property type="entry name" value="OS07G0668900 PROTEIN"/>
    <property type="match status" value="1"/>
</dbReference>
<dbReference type="InterPro" id="IPR011009">
    <property type="entry name" value="Kinase-like_dom_sf"/>
</dbReference>
<name>A0AAV7E8L8_ARIFI</name>
<keyword evidence="2" id="KW-0418">Kinase</keyword>
<dbReference type="Gene3D" id="3.30.200.20">
    <property type="entry name" value="Phosphorylase Kinase, domain 1"/>
    <property type="match status" value="1"/>
</dbReference>
<dbReference type="SUPFAM" id="SSF56112">
    <property type="entry name" value="Protein kinase-like (PK-like)"/>
    <property type="match status" value="1"/>
</dbReference>
<dbReference type="GO" id="GO:0004674">
    <property type="term" value="F:protein serine/threonine kinase activity"/>
    <property type="evidence" value="ECO:0007669"/>
    <property type="project" value="UniProtKB-KW"/>
</dbReference>
<keyword evidence="3 7" id="KW-0812">Transmembrane</keyword>
<evidence type="ECO:0000256" key="6">
    <source>
        <dbReference type="SAM" id="MobiDB-lite"/>
    </source>
</evidence>
<dbReference type="GO" id="GO:0005524">
    <property type="term" value="F:ATP binding"/>
    <property type="evidence" value="ECO:0007669"/>
    <property type="project" value="InterPro"/>
</dbReference>
<keyword evidence="10" id="KW-1185">Reference proteome</keyword>
<reference evidence="9 10" key="1">
    <citation type="submission" date="2021-07" db="EMBL/GenBank/DDBJ databases">
        <title>The Aristolochia fimbriata genome: insights into angiosperm evolution, floral development and chemical biosynthesis.</title>
        <authorList>
            <person name="Jiao Y."/>
        </authorList>
    </citation>
    <scope>NUCLEOTIDE SEQUENCE [LARGE SCALE GENOMIC DNA]</scope>
    <source>
        <strain evidence="9">IBCAS-2021</strain>
        <tissue evidence="9">Leaf</tissue>
    </source>
</reference>
<feature type="domain" description="Protein kinase" evidence="8">
    <location>
        <begin position="268"/>
        <end position="547"/>
    </location>
</feature>
<dbReference type="Gene3D" id="1.10.510.10">
    <property type="entry name" value="Transferase(Phosphotransferase) domain 1"/>
    <property type="match status" value="1"/>
</dbReference>
<dbReference type="GO" id="GO:0016020">
    <property type="term" value="C:membrane"/>
    <property type="evidence" value="ECO:0007669"/>
    <property type="project" value="UniProtKB-SubCell"/>
</dbReference>
<feature type="region of interest" description="Disordered" evidence="6">
    <location>
        <begin position="60"/>
        <end position="100"/>
    </location>
</feature>
<evidence type="ECO:0000259" key="8">
    <source>
        <dbReference type="PROSITE" id="PS50011"/>
    </source>
</evidence>
<feature type="transmembrane region" description="Helical" evidence="7">
    <location>
        <begin position="110"/>
        <end position="130"/>
    </location>
</feature>
<comment type="caution">
    <text evidence="9">The sequence shown here is derived from an EMBL/GenBank/DDBJ whole genome shotgun (WGS) entry which is preliminary data.</text>
</comment>
<feature type="transmembrane region" description="Helical" evidence="7">
    <location>
        <begin position="6"/>
        <end position="26"/>
    </location>
</feature>
<dbReference type="FunFam" id="3.30.200.20:FF:000125">
    <property type="entry name" value="Protein STRUBBELIG-RECEPTOR FAMILY 8"/>
    <property type="match status" value="1"/>
</dbReference>
<dbReference type="PROSITE" id="PS50011">
    <property type="entry name" value="PROTEIN_KINASE_DOM"/>
    <property type="match status" value="1"/>
</dbReference>
<feature type="region of interest" description="Disordered" evidence="6">
    <location>
        <begin position="156"/>
        <end position="210"/>
    </location>
</feature>
<dbReference type="Proteomes" id="UP000825729">
    <property type="component" value="Unassembled WGS sequence"/>
</dbReference>
<evidence type="ECO:0000256" key="4">
    <source>
        <dbReference type="ARBA" id="ARBA00022989"/>
    </source>
</evidence>
<protein>
    <recommendedName>
        <fullName evidence="8">Protein kinase domain-containing protein</fullName>
    </recommendedName>
</protein>
<sequence length="557" mass="60969">MDAVAGLRMITGLISLIFPAAERLLIVISGRPRNIENNLFSGPVPAKLYSIPNFKRDGNPFNSSIAPSPSSSPPPPSPTTVGAPSGETPPSKQDGTHADGAKKFWTTGKVVGAAIVGVALCAICVLSITFCVSCPRKSEDDKIIKRQDIDSYKPPMEKAKSRVNMTHPPPIAKTESSNQVAKTQVPNRIPDVPKEVDQGNVVPKDVGRKPKEQHEIDMIGVGAILMPPPVEKIIVNPNLRPRSPKKLKLPSSVEAFTVAALQQYTNSFRQENLIGGGMLGNVYQAELPGGKVLAIKKLHVSSPVLQSDEAFLDLVSAIGKLQHQNIVKLEGYCVEHQQRLLVYEYCSNGTLYEAIHSDDPESNKKLSWNSRIRMALGIARALEYLHEVCEPAVVHRNLKSANVLLDNELLAHVSDCGLAPLIATGSVSQLSGHLQSLSYCDPQSIQSDTYTSQSDVYSFGIVMLELLTGRKPYDSLRPRGEQSLVEWARHQLHDFTSLQKMVDPCLGGTYTLKSISKFADIISLCVQEDPSFRPPMSDIVQQILDMMPRRRDAQSSY</sequence>
<keyword evidence="2" id="KW-0808">Transferase</keyword>
<accession>A0AAV7E8L8</accession>
<proteinExistence type="predicted"/>
<keyword evidence="5 7" id="KW-0472">Membrane</keyword>
<keyword evidence="4 7" id="KW-1133">Transmembrane helix</keyword>
<organism evidence="9 10">
    <name type="scientific">Aristolochia fimbriata</name>
    <name type="common">White veined hardy Dutchman's pipe vine</name>
    <dbReference type="NCBI Taxonomy" id="158543"/>
    <lineage>
        <taxon>Eukaryota</taxon>
        <taxon>Viridiplantae</taxon>
        <taxon>Streptophyta</taxon>
        <taxon>Embryophyta</taxon>
        <taxon>Tracheophyta</taxon>
        <taxon>Spermatophyta</taxon>
        <taxon>Magnoliopsida</taxon>
        <taxon>Magnoliidae</taxon>
        <taxon>Piperales</taxon>
        <taxon>Aristolochiaceae</taxon>
        <taxon>Aristolochia</taxon>
    </lineage>
</organism>
<evidence type="ECO:0000256" key="1">
    <source>
        <dbReference type="ARBA" id="ARBA00004370"/>
    </source>
</evidence>
<evidence type="ECO:0000256" key="5">
    <source>
        <dbReference type="ARBA" id="ARBA00023136"/>
    </source>
</evidence>
<dbReference type="InterPro" id="IPR000719">
    <property type="entry name" value="Prot_kinase_dom"/>
</dbReference>
<dbReference type="EMBL" id="JAINDJ010000006">
    <property type="protein sequence ID" value="KAG9445192.1"/>
    <property type="molecule type" value="Genomic_DNA"/>
</dbReference>
<feature type="compositionally biased region" description="Polar residues" evidence="6">
    <location>
        <begin position="174"/>
        <end position="186"/>
    </location>
</feature>
<dbReference type="AlphaFoldDB" id="A0AAV7E8L8"/>
<dbReference type="InterPro" id="IPR001245">
    <property type="entry name" value="Ser-Thr/Tyr_kinase_cat_dom"/>
</dbReference>
<evidence type="ECO:0000256" key="3">
    <source>
        <dbReference type="ARBA" id="ARBA00022692"/>
    </source>
</evidence>
<evidence type="ECO:0000256" key="7">
    <source>
        <dbReference type="SAM" id="Phobius"/>
    </source>
</evidence>
<dbReference type="Pfam" id="PF07714">
    <property type="entry name" value="PK_Tyr_Ser-Thr"/>
    <property type="match status" value="1"/>
</dbReference>
<evidence type="ECO:0000313" key="10">
    <source>
        <dbReference type="Proteomes" id="UP000825729"/>
    </source>
</evidence>
<comment type="subcellular location">
    <subcellularLocation>
        <location evidence="1">Membrane</location>
    </subcellularLocation>
</comment>
<dbReference type="PANTHER" id="PTHR47985:SF44">
    <property type="entry name" value="SERINE_THREONINE-PROTEIN KINASE PBS1"/>
    <property type="match status" value="1"/>
</dbReference>
<evidence type="ECO:0000256" key="2">
    <source>
        <dbReference type="ARBA" id="ARBA00022527"/>
    </source>
</evidence>
<dbReference type="FunFam" id="1.10.510.10:FF:000095">
    <property type="entry name" value="protein STRUBBELIG-RECEPTOR FAMILY 8"/>
    <property type="match status" value="1"/>
</dbReference>
<evidence type="ECO:0000313" key="9">
    <source>
        <dbReference type="EMBL" id="KAG9445192.1"/>
    </source>
</evidence>
<keyword evidence="2" id="KW-0723">Serine/threonine-protein kinase</keyword>